<sequence length="162" mass="17733">MIYAKDRATRKDAQAVEDLIGAAEETDANPSNPNESTNANTPTLGDVSRAHLPPTKDPGSDSSGKKRKKNEADFSTISQAVNTMAIDMKEACMMLSKSVHSNIVQEKFLELPGALCGVDGLTLVQVHMAIQRFGNHPNYILLFFGTDLEDRLEMVQDFLANH</sequence>
<dbReference type="Proteomes" id="UP000197138">
    <property type="component" value="Unassembled WGS sequence"/>
</dbReference>
<gene>
    <name evidence="2" type="ORF">CDL15_Pgr022338</name>
</gene>
<dbReference type="PANTHER" id="PTHR46250">
    <property type="entry name" value="MYB/SANT-LIKE DNA-BINDING DOMAIN PROTEIN-RELATED"/>
    <property type="match status" value="1"/>
</dbReference>
<name>A0A218Y437_PUNGR</name>
<feature type="region of interest" description="Disordered" evidence="1">
    <location>
        <begin position="1"/>
        <end position="74"/>
    </location>
</feature>
<protein>
    <submittedName>
        <fullName evidence="2">Uncharacterized protein</fullName>
    </submittedName>
</protein>
<proteinExistence type="predicted"/>
<evidence type="ECO:0000256" key="1">
    <source>
        <dbReference type="SAM" id="MobiDB-lite"/>
    </source>
</evidence>
<dbReference type="PANTHER" id="PTHR46250:SF17">
    <property type="entry name" value="MYB_SANT-LIKE DOMAIN-CONTAINING PROTEIN"/>
    <property type="match status" value="1"/>
</dbReference>
<dbReference type="EMBL" id="MTKT01000157">
    <property type="protein sequence ID" value="OWM91589.1"/>
    <property type="molecule type" value="Genomic_DNA"/>
</dbReference>
<evidence type="ECO:0000313" key="2">
    <source>
        <dbReference type="EMBL" id="OWM91589.1"/>
    </source>
</evidence>
<dbReference type="AlphaFoldDB" id="A0A218Y437"/>
<feature type="compositionally biased region" description="Polar residues" evidence="1">
    <location>
        <begin position="28"/>
        <end position="43"/>
    </location>
</feature>
<feature type="compositionally biased region" description="Basic and acidic residues" evidence="1">
    <location>
        <begin position="1"/>
        <end position="14"/>
    </location>
</feature>
<organism evidence="2 3">
    <name type="scientific">Punica granatum</name>
    <name type="common">Pomegranate</name>
    <dbReference type="NCBI Taxonomy" id="22663"/>
    <lineage>
        <taxon>Eukaryota</taxon>
        <taxon>Viridiplantae</taxon>
        <taxon>Streptophyta</taxon>
        <taxon>Embryophyta</taxon>
        <taxon>Tracheophyta</taxon>
        <taxon>Spermatophyta</taxon>
        <taxon>Magnoliopsida</taxon>
        <taxon>eudicotyledons</taxon>
        <taxon>Gunneridae</taxon>
        <taxon>Pentapetalae</taxon>
        <taxon>rosids</taxon>
        <taxon>malvids</taxon>
        <taxon>Myrtales</taxon>
        <taxon>Lythraceae</taxon>
        <taxon>Punica</taxon>
    </lineage>
</organism>
<comment type="caution">
    <text evidence="2">The sequence shown here is derived from an EMBL/GenBank/DDBJ whole genome shotgun (WGS) entry which is preliminary data.</text>
</comment>
<accession>A0A218Y437</accession>
<evidence type="ECO:0000313" key="3">
    <source>
        <dbReference type="Proteomes" id="UP000197138"/>
    </source>
</evidence>
<reference evidence="3" key="1">
    <citation type="journal article" date="2017" name="Plant J.">
        <title>The pomegranate (Punica granatum L.) genome and the genomics of punicalagin biosynthesis.</title>
        <authorList>
            <person name="Qin G."/>
            <person name="Xu C."/>
            <person name="Ming R."/>
            <person name="Tang H."/>
            <person name="Guyot R."/>
            <person name="Kramer E.M."/>
            <person name="Hu Y."/>
            <person name="Yi X."/>
            <person name="Qi Y."/>
            <person name="Xu X."/>
            <person name="Gao Z."/>
            <person name="Pan H."/>
            <person name="Jian J."/>
            <person name="Tian Y."/>
            <person name="Yue Z."/>
            <person name="Xu Y."/>
        </authorList>
    </citation>
    <scope>NUCLEOTIDE SEQUENCE [LARGE SCALE GENOMIC DNA]</scope>
    <source>
        <strain evidence="3">cv. Dabenzi</strain>
    </source>
</reference>